<evidence type="ECO:0000256" key="3">
    <source>
        <dbReference type="ARBA" id="ARBA00022692"/>
    </source>
</evidence>
<keyword evidence="8 11" id="KW-0472">Membrane</keyword>
<keyword evidence="14" id="KW-1185">Reference proteome</keyword>
<keyword evidence="4" id="KW-0999">Mitochondrion inner membrane</keyword>
<dbReference type="OrthoDB" id="2148490at2759"/>
<name>A0A6A5Z466_9PLEO</name>
<dbReference type="GO" id="GO:0032979">
    <property type="term" value="P:protein insertion into mitochondrial inner membrane from matrix"/>
    <property type="evidence" value="ECO:0007669"/>
    <property type="project" value="TreeGrafter"/>
</dbReference>
<evidence type="ECO:0000256" key="4">
    <source>
        <dbReference type="ARBA" id="ARBA00022792"/>
    </source>
</evidence>
<keyword evidence="7" id="KW-0496">Mitochondrion</keyword>
<evidence type="ECO:0000256" key="1">
    <source>
        <dbReference type="ARBA" id="ARBA00004448"/>
    </source>
</evidence>
<evidence type="ECO:0000256" key="7">
    <source>
        <dbReference type="ARBA" id="ARBA00023128"/>
    </source>
</evidence>
<comment type="subcellular location">
    <subcellularLocation>
        <location evidence="9">Membrane</location>
        <topology evidence="9">Multi-pass membrane protein</topology>
    </subcellularLocation>
    <subcellularLocation>
        <location evidence="1">Mitochondrion inner membrane</location>
        <topology evidence="1">Multi-pass membrane protein</topology>
    </subcellularLocation>
</comment>
<evidence type="ECO:0000256" key="2">
    <source>
        <dbReference type="ARBA" id="ARBA00009877"/>
    </source>
</evidence>
<dbReference type="InterPro" id="IPR028055">
    <property type="entry name" value="YidC/Oxa/ALB_C"/>
</dbReference>
<dbReference type="GO" id="GO:0032977">
    <property type="term" value="F:membrane insertase activity"/>
    <property type="evidence" value="ECO:0007669"/>
    <property type="project" value="InterPro"/>
</dbReference>
<dbReference type="CDD" id="cd20069">
    <property type="entry name" value="5TM_Oxa1-like"/>
    <property type="match status" value="1"/>
</dbReference>
<proteinExistence type="inferred from homology"/>
<feature type="transmembrane region" description="Helical" evidence="11">
    <location>
        <begin position="197"/>
        <end position="217"/>
    </location>
</feature>
<evidence type="ECO:0000256" key="10">
    <source>
        <dbReference type="SAM" id="MobiDB-lite"/>
    </source>
</evidence>
<dbReference type="Pfam" id="PF02096">
    <property type="entry name" value="60KD_IMP"/>
    <property type="match status" value="1"/>
</dbReference>
<evidence type="ECO:0000313" key="13">
    <source>
        <dbReference type="EMBL" id="KAF2113687.1"/>
    </source>
</evidence>
<dbReference type="InterPro" id="IPR001708">
    <property type="entry name" value="YidC/ALB3/OXA1/COX18"/>
</dbReference>
<evidence type="ECO:0000313" key="14">
    <source>
        <dbReference type="Proteomes" id="UP000799770"/>
    </source>
</evidence>
<organism evidence="13 14">
    <name type="scientific">Lophiotrema nucula</name>
    <dbReference type="NCBI Taxonomy" id="690887"/>
    <lineage>
        <taxon>Eukaryota</taxon>
        <taxon>Fungi</taxon>
        <taxon>Dikarya</taxon>
        <taxon>Ascomycota</taxon>
        <taxon>Pezizomycotina</taxon>
        <taxon>Dothideomycetes</taxon>
        <taxon>Pleosporomycetidae</taxon>
        <taxon>Pleosporales</taxon>
        <taxon>Lophiotremataceae</taxon>
        <taxon>Lophiotrema</taxon>
    </lineage>
</organism>
<sequence length="562" mass="61092">MLSTRGLRPANYAPSIARSVSARSNVARKFSSLPRKPLNPAPSSRTVTLHSARWRAGATSSPNVLLNASAVRHGSWYAPWTWSIPPPADARLPSTPSEFAAEAQPPPEPVVTTQTPELSPETLDHPAVVDGTVATQAHESVEELLADQDPATAVQIVDPTTIPEHIGFLKELGLDYGWGTTATFEYMIEHIHIWGGLGWGSSIVAACLIIRVIGFPFQVKGSNNMAKMQALAPVTSPLHEELKQAMAAKDSDKVLAVRARMRAIYKSANCGPFKGMVPGIIQGVLGFGAFRCIRGMASLPVTSMQSEGFLWFQDLTVADPYYILPAAVGGFAYFFMKAGGETGVTKDENPTTAGVMQTMGLILPLLFTTMAVWMPAGLQLYFVMSTIIGMVTAKVLRVPSVRNLFRLHPIPSPQNKQLWSSVAQGKVDVNTVRDKQGNYKWQPANQPRTITAGAKVTPDGRATYRGMTLKQGAVLPTHIAASSGPQGVATKYGDFDYDAGMKSAMGLMGKASWAARNYKPGMMYWRTLRFMSLKFLGGSLDELVDQRTKAQKEKEARRRRAK</sequence>
<evidence type="ECO:0000256" key="6">
    <source>
        <dbReference type="ARBA" id="ARBA00022989"/>
    </source>
</evidence>
<evidence type="ECO:0000256" key="11">
    <source>
        <dbReference type="SAM" id="Phobius"/>
    </source>
</evidence>
<dbReference type="PANTHER" id="PTHR12428">
    <property type="entry name" value="OXA1"/>
    <property type="match status" value="1"/>
</dbReference>
<dbReference type="Proteomes" id="UP000799770">
    <property type="component" value="Unassembled WGS sequence"/>
</dbReference>
<feature type="region of interest" description="Disordered" evidence="10">
    <location>
        <begin position="88"/>
        <end position="124"/>
    </location>
</feature>
<accession>A0A6A5Z466</accession>
<feature type="transmembrane region" description="Helical" evidence="11">
    <location>
        <begin position="321"/>
        <end position="340"/>
    </location>
</feature>
<protein>
    <submittedName>
        <fullName evidence="13">60Kd inner membrane protein-domain-containing protein</fullName>
    </submittedName>
</protein>
<evidence type="ECO:0000256" key="8">
    <source>
        <dbReference type="ARBA" id="ARBA00023136"/>
    </source>
</evidence>
<keyword evidence="3 9" id="KW-0812">Transmembrane</keyword>
<dbReference type="NCBIfam" id="TIGR03592">
    <property type="entry name" value="yidC_oxa1_cterm"/>
    <property type="match status" value="1"/>
</dbReference>
<evidence type="ECO:0000259" key="12">
    <source>
        <dbReference type="Pfam" id="PF02096"/>
    </source>
</evidence>
<keyword evidence="5" id="KW-0809">Transit peptide</keyword>
<feature type="transmembrane region" description="Helical" evidence="11">
    <location>
        <begin position="352"/>
        <end position="373"/>
    </location>
</feature>
<evidence type="ECO:0000256" key="5">
    <source>
        <dbReference type="ARBA" id="ARBA00022946"/>
    </source>
</evidence>
<gene>
    <name evidence="13" type="ORF">BDV96DRAFT_523256</name>
</gene>
<keyword evidence="6 11" id="KW-1133">Transmembrane helix</keyword>
<dbReference type="GO" id="GO:0005743">
    <property type="term" value="C:mitochondrial inner membrane"/>
    <property type="evidence" value="ECO:0007669"/>
    <property type="project" value="UniProtKB-SubCell"/>
</dbReference>
<dbReference type="EMBL" id="ML977327">
    <property type="protein sequence ID" value="KAF2113687.1"/>
    <property type="molecule type" value="Genomic_DNA"/>
</dbReference>
<evidence type="ECO:0000256" key="9">
    <source>
        <dbReference type="RuleBase" id="RU003945"/>
    </source>
</evidence>
<comment type="similarity">
    <text evidence="2 9">Belongs to the OXA1/ALB3/YidC family.</text>
</comment>
<dbReference type="PANTHER" id="PTHR12428:SF66">
    <property type="entry name" value="MITOCHONDRIAL INNER MEMBRANE PROTEIN OXA1L"/>
    <property type="match status" value="1"/>
</dbReference>
<reference evidence="13" key="1">
    <citation type="journal article" date="2020" name="Stud. Mycol.">
        <title>101 Dothideomycetes genomes: a test case for predicting lifestyles and emergence of pathogens.</title>
        <authorList>
            <person name="Haridas S."/>
            <person name="Albert R."/>
            <person name="Binder M."/>
            <person name="Bloem J."/>
            <person name="Labutti K."/>
            <person name="Salamov A."/>
            <person name="Andreopoulos B."/>
            <person name="Baker S."/>
            <person name="Barry K."/>
            <person name="Bills G."/>
            <person name="Bluhm B."/>
            <person name="Cannon C."/>
            <person name="Castanera R."/>
            <person name="Culley D."/>
            <person name="Daum C."/>
            <person name="Ezra D."/>
            <person name="Gonzalez J."/>
            <person name="Henrissat B."/>
            <person name="Kuo A."/>
            <person name="Liang C."/>
            <person name="Lipzen A."/>
            <person name="Lutzoni F."/>
            <person name="Magnuson J."/>
            <person name="Mondo S."/>
            <person name="Nolan M."/>
            <person name="Ohm R."/>
            <person name="Pangilinan J."/>
            <person name="Park H.-J."/>
            <person name="Ramirez L."/>
            <person name="Alfaro M."/>
            <person name="Sun H."/>
            <person name="Tritt A."/>
            <person name="Yoshinaga Y."/>
            <person name="Zwiers L.-H."/>
            <person name="Turgeon B."/>
            <person name="Goodwin S."/>
            <person name="Spatafora J."/>
            <person name="Crous P."/>
            <person name="Grigoriev I."/>
        </authorList>
    </citation>
    <scope>NUCLEOTIDE SEQUENCE</scope>
    <source>
        <strain evidence="13">CBS 627.86</strain>
    </source>
</reference>
<dbReference type="AlphaFoldDB" id="A0A6A5Z466"/>
<feature type="domain" description="Membrane insertase YidC/Oxa/ALB C-terminal" evidence="12">
    <location>
        <begin position="199"/>
        <end position="393"/>
    </location>
</feature>